<feature type="transmembrane region" description="Helical" evidence="9">
    <location>
        <begin position="12"/>
        <end position="28"/>
    </location>
</feature>
<gene>
    <name evidence="12" type="ORF">SAMN05421751_12422</name>
</gene>
<keyword evidence="10" id="KW-0175">Coiled coil</keyword>
<dbReference type="GO" id="GO:0022857">
    <property type="term" value="F:transmembrane transporter activity"/>
    <property type="evidence" value="ECO:0007669"/>
    <property type="project" value="UniProtKB-UniRule"/>
</dbReference>
<evidence type="ECO:0000313" key="12">
    <source>
        <dbReference type="EMBL" id="SEG28680.1"/>
    </source>
</evidence>
<evidence type="ECO:0000256" key="5">
    <source>
        <dbReference type="ARBA" id="ARBA00022692"/>
    </source>
</evidence>
<dbReference type="OrthoDB" id="4250245at2"/>
<keyword evidence="4 9" id="KW-0997">Cell inner membrane</keyword>
<dbReference type="Pfam" id="PF04290">
    <property type="entry name" value="DctQ"/>
    <property type="match status" value="1"/>
</dbReference>
<comment type="caution">
    <text evidence="9">Lacks conserved residue(s) required for the propagation of feature annotation.</text>
</comment>
<feature type="transmembrane region" description="Helical" evidence="9">
    <location>
        <begin position="284"/>
        <end position="301"/>
    </location>
</feature>
<keyword evidence="2 9" id="KW-0813">Transport</keyword>
<evidence type="ECO:0000259" key="11">
    <source>
        <dbReference type="Pfam" id="PF04290"/>
    </source>
</evidence>
<evidence type="ECO:0000256" key="4">
    <source>
        <dbReference type="ARBA" id="ARBA00022519"/>
    </source>
</evidence>
<comment type="function">
    <text evidence="9">Part of the tripartite ATP-independent periplasmic (TRAP) transport system.</text>
</comment>
<keyword evidence="13" id="KW-1185">Reference proteome</keyword>
<comment type="similarity">
    <text evidence="8 9">Belongs to the TRAP transporter small permease family.</text>
</comment>
<dbReference type="GO" id="GO:0005886">
    <property type="term" value="C:plasma membrane"/>
    <property type="evidence" value="ECO:0007669"/>
    <property type="project" value="UniProtKB-SubCell"/>
</dbReference>
<feature type="coiled-coil region" evidence="10">
    <location>
        <begin position="96"/>
        <end position="162"/>
    </location>
</feature>
<dbReference type="InterPro" id="IPR007387">
    <property type="entry name" value="TRAP_DctQ"/>
</dbReference>
<protein>
    <recommendedName>
        <fullName evidence="9">TRAP transporter small permease protein</fullName>
    </recommendedName>
</protein>
<keyword evidence="5 9" id="KW-0812">Transmembrane</keyword>
<feature type="transmembrane region" description="Helical" evidence="9">
    <location>
        <begin position="244"/>
        <end position="264"/>
    </location>
</feature>
<feature type="domain" description="Tripartite ATP-independent periplasmic transporters DctQ component" evidence="11">
    <location>
        <begin position="261"/>
        <end position="390"/>
    </location>
</feature>
<sequence>MPSVNFVLPHWLYWLGLIAFPAIAMLLSRRQRPEPGSRTLGLAYFIWLVGGFLGLHRFYLKNVWGFLFWPLFGIILFSSSMERQARVEITDARAAVEGLEGAVTRTERRITKAEAAIAKAQASLAEIDDPESSAAARLQRKIEKERQKVADARAKLDAYAEERKSLTPAIEAAEAKGAQWARNARWAFYAILALMAIDAVLMPSMLARCREKMAANPDDSVEREDLVDDRKLAGTGWPGAIDRLSLFAGEYVAFWSVIAVFVYYYEVLVRYVFNSPTNWAHESMFLMFGMQYLVAGAYAMLTESHVRVDIFYAKFSARGKAIVDLLTSVFFFIFAGTLLVTGWIFARDSIAQGEVSFTEWGIQYWPVKCVIALGAVLLILQGISKVAKDVATVISPRGGLSHGA</sequence>
<comment type="subcellular location">
    <subcellularLocation>
        <location evidence="1 9">Cell inner membrane</location>
        <topology evidence="1 9">Multi-pass membrane protein</topology>
    </subcellularLocation>
</comment>
<evidence type="ECO:0000313" key="13">
    <source>
        <dbReference type="Proteomes" id="UP000236742"/>
    </source>
</evidence>
<organism evidence="12 13">
    <name type="scientific">Jhaorihella thermophila</name>
    <dbReference type="NCBI Taxonomy" id="488547"/>
    <lineage>
        <taxon>Bacteria</taxon>
        <taxon>Pseudomonadati</taxon>
        <taxon>Pseudomonadota</taxon>
        <taxon>Alphaproteobacteria</taxon>
        <taxon>Rhodobacterales</taxon>
        <taxon>Paracoccaceae</taxon>
        <taxon>Jhaorihella</taxon>
    </lineage>
</organism>
<keyword evidence="6 9" id="KW-1133">Transmembrane helix</keyword>
<proteinExistence type="inferred from homology"/>
<evidence type="ECO:0000256" key="10">
    <source>
        <dbReference type="SAM" id="Coils"/>
    </source>
</evidence>
<dbReference type="EMBL" id="FNVD01000024">
    <property type="protein sequence ID" value="SEG28680.1"/>
    <property type="molecule type" value="Genomic_DNA"/>
</dbReference>
<feature type="transmembrane region" description="Helical" evidence="9">
    <location>
        <begin position="40"/>
        <end position="60"/>
    </location>
</feature>
<feature type="transmembrane region" description="Helical" evidence="9">
    <location>
        <begin position="365"/>
        <end position="383"/>
    </location>
</feature>
<evidence type="ECO:0000256" key="1">
    <source>
        <dbReference type="ARBA" id="ARBA00004429"/>
    </source>
</evidence>
<name>A0A1H5YXZ4_9RHOB</name>
<accession>A0A1H5YXZ4</accession>
<dbReference type="PANTHER" id="PTHR35011:SF4">
    <property type="entry name" value="SLL1102 PROTEIN"/>
    <property type="match status" value="1"/>
</dbReference>
<keyword evidence="3" id="KW-1003">Cell membrane</keyword>
<comment type="subunit">
    <text evidence="9">The complex comprises the extracytoplasmic solute receptor protein and the two transmembrane proteins.</text>
</comment>
<dbReference type="PANTHER" id="PTHR35011">
    <property type="entry name" value="2,3-DIKETO-L-GULONATE TRAP TRANSPORTER SMALL PERMEASE PROTEIN YIAM"/>
    <property type="match status" value="1"/>
</dbReference>
<dbReference type="Proteomes" id="UP000236742">
    <property type="component" value="Unassembled WGS sequence"/>
</dbReference>
<feature type="transmembrane region" description="Helical" evidence="9">
    <location>
        <begin position="186"/>
        <end position="207"/>
    </location>
</feature>
<feature type="transmembrane region" description="Helical" evidence="9">
    <location>
        <begin position="322"/>
        <end position="345"/>
    </location>
</feature>
<dbReference type="AlphaFoldDB" id="A0A1H5YXZ4"/>
<dbReference type="InterPro" id="IPR055348">
    <property type="entry name" value="DctQ"/>
</dbReference>
<evidence type="ECO:0000256" key="7">
    <source>
        <dbReference type="ARBA" id="ARBA00023136"/>
    </source>
</evidence>
<dbReference type="RefSeq" id="WP_104009226.1">
    <property type="nucleotide sequence ID" value="NZ_FNVD01000024.1"/>
</dbReference>
<evidence type="ECO:0000256" key="6">
    <source>
        <dbReference type="ARBA" id="ARBA00022989"/>
    </source>
</evidence>
<evidence type="ECO:0000256" key="9">
    <source>
        <dbReference type="RuleBase" id="RU369079"/>
    </source>
</evidence>
<keyword evidence="7 9" id="KW-0472">Membrane</keyword>
<evidence type="ECO:0000256" key="2">
    <source>
        <dbReference type="ARBA" id="ARBA00022448"/>
    </source>
</evidence>
<dbReference type="Gene3D" id="1.10.287.1490">
    <property type="match status" value="1"/>
</dbReference>
<evidence type="ECO:0000256" key="3">
    <source>
        <dbReference type="ARBA" id="ARBA00022475"/>
    </source>
</evidence>
<evidence type="ECO:0000256" key="8">
    <source>
        <dbReference type="ARBA" id="ARBA00038436"/>
    </source>
</evidence>
<reference evidence="12 13" key="1">
    <citation type="submission" date="2016-10" db="EMBL/GenBank/DDBJ databases">
        <authorList>
            <person name="de Groot N.N."/>
        </authorList>
    </citation>
    <scope>NUCLEOTIDE SEQUENCE [LARGE SCALE GENOMIC DNA]</scope>
    <source>
        <strain evidence="12 13">DSM 23413</strain>
    </source>
</reference>